<evidence type="ECO:0000256" key="6">
    <source>
        <dbReference type="ARBA" id="ARBA00022801"/>
    </source>
</evidence>
<dbReference type="OrthoDB" id="6627079at2759"/>
<dbReference type="GO" id="GO:0016787">
    <property type="term" value="F:hydrolase activity"/>
    <property type="evidence" value="ECO:0007669"/>
    <property type="project" value="UniProtKB-KW"/>
</dbReference>
<evidence type="ECO:0000313" key="10">
    <source>
        <dbReference type="Proteomes" id="UP000708208"/>
    </source>
</evidence>
<comment type="caution">
    <text evidence="9">The sequence shown here is derived from an EMBL/GenBank/DDBJ whole genome shotgun (WGS) entry which is preliminary data.</text>
</comment>
<keyword evidence="6" id="KW-0378">Hydrolase</keyword>
<keyword evidence="7" id="KW-0539">Nucleus</keyword>
<gene>
    <name evidence="9" type="ORF">AFUS01_LOCUS26605</name>
</gene>
<dbReference type="Pfam" id="PF13359">
    <property type="entry name" value="DDE_Tnp_4"/>
    <property type="match status" value="1"/>
</dbReference>
<dbReference type="EMBL" id="CAJVCH010357656">
    <property type="protein sequence ID" value="CAG7815960.1"/>
    <property type="molecule type" value="Genomic_DNA"/>
</dbReference>
<evidence type="ECO:0000256" key="1">
    <source>
        <dbReference type="ARBA" id="ARBA00001968"/>
    </source>
</evidence>
<evidence type="ECO:0000313" key="9">
    <source>
        <dbReference type="EMBL" id="CAG7815960.1"/>
    </source>
</evidence>
<dbReference type="GO" id="GO:0005634">
    <property type="term" value="C:nucleus"/>
    <property type="evidence" value="ECO:0007669"/>
    <property type="project" value="UniProtKB-SubCell"/>
</dbReference>
<reference evidence="9" key="1">
    <citation type="submission" date="2021-06" db="EMBL/GenBank/DDBJ databases">
        <authorList>
            <person name="Hodson N. C."/>
            <person name="Mongue J. A."/>
            <person name="Jaron S. K."/>
        </authorList>
    </citation>
    <scope>NUCLEOTIDE SEQUENCE</scope>
</reference>
<evidence type="ECO:0000256" key="7">
    <source>
        <dbReference type="ARBA" id="ARBA00023242"/>
    </source>
</evidence>
<comment type="similarity">
    <text evidence="3">Belongs to the HARBI1 family.</text>
</comment>
<dbReference type="InterPro" id="IPR027806">
    <property type="entry name" value="HARBI1_dom"/>
</dbReference>
<proteinExistence type="inferred from homology"/>
<evidence type="ECO:0000256" key="2">
    <source>
        <dbReference type="ARBA" id="ARBA00004123"/>
    </source>
</evidence>
<dbReference type="GO" id="GO:0004518">
    <property type="term" value="F:nuclease activity"/>
    <property type="evidence" value="ECO:0007669"/>
    <property type="project" value="UniProtKB-KW"/>
</dbReference>
<feature type="domain" description="DDE Tnp4" evidence="8">
    <location>
        <begin position="134"/>
        <end position="296"/>
    </location>
</feature>
<comment type="subcellular location">
    <subcellularLocation>
        <location evidence="2">Nucleus</location>
    </subcellularLocation>
</comment>
<evidence type="ECO:0000256" key="5">
    <source>
        <dbReference type="ARBA" id="ARBA00022723"/>
    </source>
</evidence>
<name>A0A8J2KK35_9HEXA</name>
<evidence type="ECO:0000256" key="4">
    <source>
        <dbReference type="ARBA" id="ARBA00022722"/>
    </source>
</evidence>
<dbReference type="InterPro" id="IPR045249">
    <property type="entry name" value="HARBI1-like"/>
</dbReference>
<evidence type="ECO:0000256" key="3">
    <source>
        <dbReference type="ARBA" id="ARBA00006958"/>
    </source>
</evidence>
<dbReference type="PANTHER" id="PTHR22930:SF85">
    <property type="entry name" value="GH03217P-RELATED"/>
    <property type="match status" value="1"/>
</dbReference>
<dbReference type="PANTHER" id="PTHR22930">
    <property type="match status" value="1"/>
</dbReference>
<comment type="cofactor">
    <cofactor evidence="1">
        <name>a divalent metal cation</name>
        <dbReference type="ChEBI" id="CHEBI:60240"/>
    </cofactor>
</comment>
<keyword evidence="10" id="KW-1185">Reference proteome</keyword>
<protein>
    <recommendedName>
        <fullName evidence="8">DDE Tnp4 domain-containing protein</fullName>
    </recommendedName>
</protein>
<organism evidence="9 10">
    <name type="scientific">Allacma fusca</name>
    <dbReference type="NCBI Taxonomy" id="39272"/>
    <lineage>
        <taxon>Eukaryota</taxon>
        <taxon>Metazoa</taxon>
        <taxon>Ecdysozoa</taxon>
        <taxon>Arthropoda</taxon>
        <taxon>Hexapoda</taxon>
        <taxon>Collembola</taxon>
        <taxon>Symphypleona</taxon>
        <taxon>Sminthuridae</taxon>
        <taxon>Allacma</taxon>
    </lineage>
</organism>
<dbReference type="AlphaFoldDB" id="A0A8J2KK35"/>
<keyword evidence="5" id="KW-0479">Metal-binding</keyword>
<evidence type="ECO:0000259" key="8">
    <source>
        <dbReference type="Pfam" id="PF13359"/>
    </source>
</evidence>
<sequence length="356" mass="41282">MPTVTRNRNLIAGMNNIIIQREPRVKRYWKKAKSTELRPWMEKRDTFLRQATPIKKRVMRGVKCLASCSELKDIAGLFGVGVTTVQECYDDFIVAVNEVLPKKYIRWPATEEQYKGKAKRFEELWNWPMAVAAIDGCHFPYSPPIERSTDYYNFKGWYSCIAFAACDADGIVTYVKAGIPGRANDSTIFRSSQLFEKIQRDGFPTSSRFHQNVRIPYHVIGDSAFRLESWCLKPYTHRSELSPAKTYFNSRLSRARRIIENVFGQVKGRWRRILKRQECKIEKVAPVILAAFTLHNYCNAENAMYEENWDQEVALMEEGYEQPSSLGEVNNTPSCEDIRTALVKEFELNPLQFAIR</sequence>
<dbReference type="GO" id="GO:0046872">
    <property type="term" value="F:metal ion binding"/>
    <property type="evidence" value="ECO:0007669"/>
    <property type="project" value="UniProtKB-KW"/>
</dbReference>
<dbReference type="Proteomes" id="UP000708208">
    <property type="component" value="Unassembled WGS sequence"/>
</dbReference>
<keyword evidence="4" id="KW-0540">Nuclease</keyword>
<accession>A0A8J2KK35</accession>